<reference evidence="2 3" key="1">
    <citation type="journal article" date="2015" name="Nat. Commun.">
        <title>Outbred genome sequencing and CRISPR/Cas9 gene editing in butterflies.</title>
        <authorList>
            <person name="Li X."/>
            <person name="Fan D."/>
            <person name="Zhang W."/>
            <person name="Liu G."/>
            <person name="Zhang L."/>
            <person name="Zhao L."/>
            <person name="Fang X."/>
            <person name="Chen L."/>
            <person name="Dong Y."/>
            <person name="Chen Y."/>
            <person name="Ding Y."/>
            <person name="Zhao R."/>
            <person name="Feng M."/>
            <person name="Zhu Y."/>
            <person name="Feng Y."/>
            <person name="Jiang X."/>
            <person name="Zhu D."/>
            <person name="Xiang H."/>
            <person name="Feng X."/>
            <person name="Li S."/>
            <person name="Wang J."/>
            <person name="Zhang G."/>
            <person name="Kronforst M.R."/>
            <person name="Wang W."/>
        </authorList>
    </citation>
    <scope>NUCLEOTIDE SEQUENCE [LARGE SCALE GENOMIC DNA]</scope>
    <source>
        <strain evidence="2">Ya'a_city_454_Px</strain>
        <tissue evidence="2">Whole body</tissue>
    </source>
</reference>
<feature type="compositionally biased region" description="Polar residues" evidence="1">
    <location>
        <begin position="894"/>
        <end position="911"/>
    </location>
</feature>
<evidence type="ECO:0000256" key="1">
    <source>
        <dbReference type="SAM" id="MobiDB-lite"/>
    </source>
</evidence>
<evidence type="ECO:0000313" key="2">
    <source>
        <dbReference type="EMBL" id="KPI94020.1"/>
    </source>
</evidence>
<feature type="compositionally biased region" description="Polar residues" evidence="1">
    <location>
        <begin position="1115"/>
        <end position="1127"/>
    </location>
</feature>
<gene>
    <name evidence="2" type="ORF">RR46_13185</name>
</gene>
<feature type="region of interest" description="Disordered" evidence="1">
    <location>
        <begin position="894"/>
        <end position="916"/>
    </location>
</feature>
<protein>
    <submittedName>
        <fullName evidence="2">Uncharacterized protein</fullName>
    </submittedName>
</protein>
<accession>A0A194PSB7</accession>
<keyword evidence="3" id="KW-1185">Reference proteome</keyword>
<feature type="compositionally biased region" description="Basic and acidic residues" evidence="1">
    <location>
        <begin position="981"/>
        <end position="998"/>
    </location>
</feature>
<feature type="compositionally biased region" description="Polar residues" evidence="1">
    <location>
        <begin position="1038"/>
        <end position="1062"/>
    </location>
</feature>
<evidence type="ECO:0000313" key="3">
    <source>
        <dbReference type="Proteomes" id="UP000053268"/>
    </source>
</evidence>
<feature type="compositionally biased region" description="Polar residues" evidence="1">
    <location>
        <begin position="395"/>
        <end position="406"/>
    </location>
</feature>
<proteinExistence type="predicted"/>
<feature type="region of interest" description="Disordered" evidence="1">
    <location>
        <begin position="395"/>
        <end position="435"/>
    </location>
</feature>
<name>A0A194PSB7_PAPXU</name>
<feature type="compositionally biased region" description="Polar residues" evidence="1">
    <location>
        <begin position="952"/>
        <end position="967"/>
    </location>
</feature>
<dbReference type="EMBL" id="KQ459601">
    <property type="protein sequence ID" value="KPI94020.1"/>
    <property type="molecule type" value="Genomic_DNA"/>
</dbReference>
<feature type="compositionally biased region" description="Basic and acidic residues" evidence="1">
    <location>
        <begin position="1073"/>
        <end position="1085"/>
    </location>
</feature>
<dbReference type="Proteomes" id="UP000053268">
    <property type="component" value="Unassembled WGS sequence"/>
</dbReference>
<feature type="region of interest" description="Disordered" evidence="1">
    <location>
        <begin position="952"/>
        <end position="1134"/>
    </location>
</feature>
<dbReference type="STRING" id="66420.A0A194PSB7"/>
<feature type="compositionally biased region" description="Basic and acidic residues" evidence="1">
    <location>
        <begin position="1010"/>
        <end position="1022"/>
    </location>
</feature>
<organism evidence="2 3">
    <name type="scientific">Papilio xuthus</name>
    <name type="common">Asian swallowtail butterfly</name>
    <dbReference type="NCBI Taxonomy" id="66420"/>
    <lineage>
        <taxon>Eukaryota</taxon>
        <taxon>Metazoa</taxon>
        <taxon>Ecdysozoa</taxon>
        <taxon>Arthropoda</taxon>
        <taxon>Hexapoda</taxon>
        <taxon>Insecta</taxon>
        <taxon>Pterygota</taxon>
        <taxon>Neoptera</taxon>
        <taxon>Endopterygota</taxon>
        <taxon>Lepidoptera</taxon>
        <taxon>Glossata</taxon>
        <taxon>Ditrysia</taxon>
        <taxon>Papilionoidea</taxon>
        <taxon>Papilionidae</taxon>
        <taxon>Papilioninae</taxon>
        <taxon>Papilio</taxon>
    </lineage>
</organism>
<feature type="compositionally biased region" description="Polar residues" evidence="1">
    <location>
        <begin position="417"/>
        <end position="435"/>
    </location>
</feature>
<sequence length="1380" mass="156182">MTKIKPRASGTAHSSDKTRNCFHLKPAFRVVMKESFKMRYLLVIAAFTALAFAKPEFYKEKEDFQYSRSSSDEGSKSGFYGAQRGNMGGNYEKAHNMDGLAQHQMSGLVRTVEGELGDGYKMRTGSVYSAANSRGTYGSGHYDLSNLQGRNFGETESFDNSHSSMMAQSSAFRNSRLNGGAYSSSNRAHSSGYRGYQAGDQSQQYIQTDNLQSADHLQSAHGYDYGSEAAHLSTSGFQTHHDYDLSASNLDRTGAYGSNTRSRILTAAPVRVIVRPGIRRTVPLTAQVYDADHSDTSFNLEQSNINRDAEVLNTNSQQVSYRPSNAPKHYESSYSYHKEWEKHNTQPINAPGAEPTENPFPAQSEIRGDVNEEKNLENIQQHSNTYNSQASNTAFAANTQSSSQARYQAGYNRKHSSSSSLAENTNGYSTGRRSASLTGGSLVASNANEYNAGSSSSLLASNANGYKAGSSSLLNVNTNGFNKASHATNSEESVASAADSGNLVQVLNSKPKSYHSSYSYHKSWERQGDPYVIKPAGSSTFDGQESQKLTAASASQGAYSSHHYGAQYKQAHHSFSQNGFDSDCDEEGHIRVARSSDSRYKPELQAYQNMYQGQEEYGQQTQSRLENLEDLGQQTQNQWDNLQNFGQQEQSNWENSQNLGQQIQSQWDNLQDLGQQPQHQWDNLQNLGQQTEEKFDKLEDLGQQPQSQWDNIVSQETEQKFDTLHTMGQQSQNQWDNMPEIGQMTQGKLDKLENFGQQTQTQWDKIESFDQKSQNKLHKVEDLGQQQQATWGSTEQQNRSWQKLEDLNQHTLSDLEQQIQDHDEQSPKMVFYGKEFDQQENVQSNDFDLNNTQDSQLIDNKHYSENKLSQKEDKQLVRGPWNNAMFHLGGFQQENSNFDLDNQNSKHTPNKNFDRPDEAQKSEMYEFGSPKIFDSQQTQNTWNLKEEDTIQQKPFNQQSQTGKSSHTTTEKNSHPLGGQWDKTDSESAELDKDFHSQDEQNSSLLGSLWDKIDGIAKETLKDTDDEDDSQKSNKVDSTDWSPQESKPSATHNTPKPSDSPLNINLLKPNIKPNQDKSPRPIDVGRGDIGPEDSDFISDTPKSNIPYKTPKEIDSLSLTRPLNKQSADSNDDKNKFNMLSDRELKIVQDLIKKIETEDSDEIVTTTSTTTSPIPTISTNIDENILADLNEKEEKFLQEISKHIISNENKKRTSTPFTPTRYIYKEQSRNKEQFEHSTHKNLISHHHDETNINKELDQKNEDYEPEEQQNMEQQFEDFQQTQDLQNANQLENFSQQHQSDWNSENNLAQVLDQQLIYLGEVSRKLNDNQINDEIKEIEATQKTKINDLTPPEPELETEKHGFWKSVGSKLTNAKKKVMSWFS</sequence>
<feature type="region of interest" description="Disordered" evidence="1">
    <location>
        <begin position="345"/>
        <end position="364"/>
    </location>
</feature>